<dbReference type="Proteomes" id="UP000183210">
    <property type="component" value="Unassembled WGS sequence"/>
</dbReference>
<proteinExistence type="predicted"/>
<evidence type="ECO:0000313" key="2">
    <source>
        <dbReference type="EMBL" id="SER35818.1"/>
    </source>
</evidence>
<dbReference type="Pfam" id="PF24027">
    <property type="entry name" value="DUF7338"/>
    <property type="match status" value="1"/>
</dbReference>
<dbReference type="GeneID" id="300268703"/>
<accession>A0A9X8QLP2</accession>
<comment type="caution">
    <text evidence="2">The sequence shown here is derived from an EMBL/GenBank/DDBJ whole genome shotgun (WGS) entry which is preliminary data.</text>
</comment>
<keyword evidence="1" id="KW-0812">Transmembrane</keyword>
<dbReference type="InterPro" id="IPR055762">
    <property type="entry name" value="DUF7338"/>
</dbReference>
<evidence type="ECO:0000313" key="3">
    <source>
        <dbReference type="Proteomes" id="UP000183210"/>
    </source>
</evidence>
<organism evidence="2 3">
    <name type="scientific">Pseudomonas lutea</name>
    <dbReference type="NCBI Taxonomy" id="243924"/>
    <lineage>
        <taxon>Bacteria</taxon>
        <taxon>Pseudomonadati</taxon>
        <taxon>Pseudomonadota</taxon>
        <taxon>Gammaproteobacteria</taxon>
        <taxon>Pseudomonadales</taxon>
        <taxon>Pseudomonadaceae</taxon>
        <taxon>Pseudomonas</taxon>
    </lineage>
</organism>
<evidence type="ECO:0000256" key="1">
    <source>
        <dbReference type="SAM" id="Phobius"/>
    </source>
</evidence>
<protein>
    <submittedName>
        <fullName evidence="2">Uncharacterized protein</fullName>
    </submittedName>
</protein>
<dbReference type="AlphaFoldDB" id="A0A9X8QLP2"/>
<reference evidence="2 3" key="1">
    <citation type="submission" date="2016-10" db="EMBL/GenBank/DDBJ databases">
        <authorList>
            <person name="Varghese N."/>
            <person name="Submissions S."/>
        </authorList>
    </citation>
    <scope>NUCLEOTIDE SEQUENCE [LARGE SCALE GENOMIC DNA]</scope>
    <source>
        <strain evidence="2 3">LMG 21974</strain>
    </source>
</reference>
<name>A0A9X8QLP2_9PSED</name>
<gene>
    <name evidence="2" type="ORF">SAMN05216409_11826</name>
</gene>
<dbReference type="EMBL" id="FOEV01000018">
    <property type="protein sequence ID" value="SER35818.1"/>
    <property type="molecule type" value="Genomic_DNA"/>
</dbReference>
<keyword evidence="1" id="KW-1133">Transmembrane helix</keyword>
<feature type="transmembrane region" description="Helical" evidence="1">
    <location>
        <begin position="12"/>
        <end position="34"/>
    </location>
</feature>
<keyword evidence="1" id="KW-0472">Membrane</keyword>
<dbReference type="RefSeq" id="WP_074829567.1">
    <property type="nucleotide sequence ID" value="NZ_FOEV01000018.1"/>
</dbReference>
<sequence length="228" mass="26406">MSFSDIPLKYRLAAFWQWFLISLIVITGTLLTYFPMGPLVALTGRASSKHPQGKALNARHSQKYLDLGASGWWEYWNSPYALLRPWNNYEDGLLGEPSGKTSARDKGRERKRWFIYLWLCRNPFNWAKRSSRLLACFPNDCDIDWWGSAESITDKAPVAEGWYFVRAKDRTTGRVYYGYRSVTLNSDGTVNQARIGYKVEPRHAREVQDADDLDKAFTLRYQMHAEAD</sequence>